<comment type="similarity">
    <text evidence="2">Belongs to the outer membrane factor (OMF) (TC 1.B.17) family.</text>
</comment>
<dbReference type="SUPFAM" id="SSF56954">
    <property type="entry name" value="Outer membrane efflux proteins (OEP)"/>
    <property type="match status" value="1"/>
</dbReference>
<keyword evidence="11" id="KW-1185">Reference proteome</keyword>
<evidence type="ECO:0000256" key="2">
    <source>
        <dbReference type="ARBA" id="ARBA00007613"/>
    </source>
</evidence>
<keyword evidence="3" id="KW-0813">Transport</keyword>
<reference evidence="10 11" key="1">
    <citation type="submission" date="2023-07" db="EMBL/GenBank/DDBJ databases">
        <title>Sorghum-associated microbial communities from plants grown in Nebraska, USA.</title>
        <authorList>
            <person name="Schachtman D."/>
        </authorList>
    </citation>
    <scope>NUCLEOTIDE SEQUENCE [LARGE SCALE GENOMIC DNA]</scope>
    <source>
        <strain evidence="10 11">BE308</strain>
    </source>
</reference>
<dbReference type="Proteomes" id="UP001268089">
    <property type="component" value="Unassembled WGS sequence"/>
</dbReference>
<keyword evidence="7" id="KW-0998">Cell outer membrane</keyword>
<evidence type="ECO:0000256" key="1">
    <source>
        <dbReference type="ARBA" id="ARBA00004442"/>
    </source>
</evidence>
<dbReference type="NCBIfam" id="TIGR01844">
    <property type="entry name" value="type_I_sec_TolC"/>
    <property type="match status" value="1"/>
</dbReference>
<comment type="subcellular location">
    <subcellularLocation>
        <location evidence="1">Cell outer membrane</location>
    </subcellularLocation>
</comment>
<dbReference type="InterPro" id="IPR003423">
    <property type="entry name" value="OMP_efflux"/>
</dbReference>
<dbReference type="PANTHER" id="PTHR30026:SF20">
    <property type="entry name" value="OUTER MEMBRANE PROTEIN TOLC"/>
    <property type="match status" value="1"/>
</dbReference>
<dbReference type="Gene3D" id="1.20.1600.10">
    <property type="entry name" value="Outer membrane efflux proteins (OEP)"/>
    <property type="match status" value="1"/>
</dbReference>
<feature type="coiled-coil region" evidence="8">
    <location>
        <begin position="135"/>
        <end position="162"/>
    </location>
</feature>
<protein>
    <submittedName>
        <fullName evidence="10">Outer membrane protein</fullName>
    </submittedName>
</protein>
<dbReference type="InterPro" id="IPR010130">
    <property type="entry name" value="T1SS_OMP_TolC"/>
</dbReference>
<dbReference type="InterPro" id="IPR051906">
    <property type="entry name" value="TolC-like"/>
</dbReference>
<evidence type="ECO:0000313" key="11">
    <source>
        <dbReference type="Proteomes" id="UP001268089"/>
    </source>
</evidence>
<comment type="caution">
    <text evidence="10">The sequence shown here is derived from an EMBL/GenBank/DDBJ whole genome shotgun (WGS) entry which is preliminary data.</text>
</comment>
<evidence type="ECO:0000256" key="9">
    <source>
        <dbReference type="SAM" id="MobiDB-lite"/>
    </source>
</evidence>
<keyword evidence="5" id="KW-0812">Transmembrane</keyword>
<evidence type="ECO:0000256" key="8">
    <source>
        <dbReference type="SAM" id="Coils"/>
    </source>
</evidence>
<dbReference type="Pfam" id="PF02321">
    <property type="entry name" value="OEP"/>
    <property type="match status" value="2"/>
</dbReference>
<dbReference type="EMBL" id="JAVDXO010000010">
    <property type="protein sequence ID" value="MDR7308265.1"/>
    <property type="molecule type" value="Genomic_DNA"/>
</dbReference>
<accession>A0ABU1ZRW0</accession>
<keyword evidence="6" id="KW-0472">Membrane</keyword>
<evidence type="ECO:0000256" key="4">
    <source>
        <dbReference type="ARBA" id="ARBA00022452"/>
    </source>
</evidence>
<dbReference type="PANTHER" id="PTHR30026">
    <property type="entry name" value="OUTER MEMBRANE PROTEIN TOLC"/>
    <property type="match status" value="1"/>
</dbReference>
<proteinExistence type="inferred from homology"/>
<keyword evidence="4" id="KW-1134">Transmembrane beta strand</keyword>
<evidence type="ECO:0000313" key="10">
    <source>
        <dbReference type="EMBL" id="MDR7308265.1"/>
    </source>
</evidence>
<evidence type="ECO:0000256" key="7">
    <source>
        <dbReference type="ARBA" id="ARBA00023237"/>
    </source>
</evidence>
<evidence type="ECO:0000256" key="3">
    <source>
        <dbReference type="ARBA" id="ARBA00022448"/>
    </source>
</evidence>
<sequence length="339" mass="35997">MGYQQADAATRQAIAQFSLAEQDLVLRVSQAYLDLLVATESTEVMQSQLTALNEQLALAQRTYSVGTGTITDVHEAKTKWAQSQAQSAAANQELENKRAELEKILGEPVSTPSGGLHHAPPTPSPKSLADWLAQADAQNLQIKAQQAALDVANKEISKSEAAHLPTLDLVLSRATNYSSGSLSSPADLTTYVSSNQAGLQLNIPLYAGGATQSRVREALALADKAQDELTLTRRTVANQVRQAYAGIVSGQAQIVALQTAVEAGRNAVESNKIGLRIGTRITPDVLNAEQQLYASLRDLSKAHAETAIQHLKLKAAAGALTQEDLASLDQFLAAGNSKL</sequence>
<evidence type="ECO:0000256" key="5">
    <source>
        <dbReference type="ARBA" id="ARBA00022692"/>
    </source>
</evidence>
<evidence type="ECO:0000256" key="6">
    <source>
        <dbReference type="ARBA" id="ARBA00023136"/>
    </source>
</evidence>
<organism evidence="10 11">
    <name type="scientific">Rhodoferax saidenbachensis</name>
    <dbReference type="NCBI Taxonomy" id="1484693"/>
    <lineage>
        <taxon>Bacteria</taxon>
        <taxon>Pseudomonadati</taxon>
        <taxon>Pseudomonadota</taxon>
        <taxon>Betaproteobacteria</taxon>
        <taxon>Burkholderiales</taxon>
        <taxon>Comamonadaceae</taxon>
        <taxon>Rhodoferax</taxon>
    </lineage>
</organism>
<keyword evidence="8" id="KW-0175">Coiled coil</keyword>
<name>A0ABU1ZRW0_9BURK</name>
<feature type="region of interest" description="Disordered" evidence="9">
    <location>
        <begin position="107"/>
        <end position="128"/>
    </location>
</feature>
<gene>
    <name evidence="10" type="ORF">J2X15_003574</name>
</gene>